<keyword evidence="5" id="KW-0520">NAD</keyword>
<dbReference type="InterPro" id="IPR003694">
    <property type="entry name" value="NAD_synthase"/>
</dbReference>
<dbReference type="InterPro" id="IPR014729">
    <property type="entry name" value="Rossmann-like_a/b/a_fold"/>
</dbReference>
<keyword evidence="4" id="KW-0067">ATP-binding</keyword>
<dbReference type="InterPro" id="IPR022310">
    <property type="entry name" value="NAD/GMP_synthase"/>
</dbReference>
<keyword evidence="9" id="KW-1185">Reference proteome</keyword>
<dbReference type="CDD" id="cd00553">
    <property type="entry name" value="NAD_synthase"/>
    <property type="match status" value="1"/>
</dbReference>
<evidence type="ECO:0000256" key="5">
    <source>
        <dbReference type="ARBA" id="ARBA00023027"/>
    </source>
</evidence>
<evidence type="ECO:0000256" key="3">
    <source>
        <dbReference type="ARBA" id="ARBA00022741"/>
    </source>
</evidence>
<feature type="region of interest" description="Disordered" evidence="6">
    <location>
        <begin position="40"/>
        <end position="70"/>
    </location>
</feature>
<gene>
    <name evidence="8" type="ORF">KGQ19_43895</name>
</gene>
<reference evidence="8 9" key="1">
    <citation type="submission" date="2020-02" db="EMBL/GenBank/DDBJ databases">
        <title>Acidophilic actinobacteria isolated from forest soil.</title>
        <authorList>
            <person name="Golinska P."/>
        </authorList>
    </citation>
    <scope>NUCLEOTIDE SEQUENCE [LARGE SCALE GENOMIC DNA]</scope>
    <source>
        <strain evidence="8 9">NL8</strain>
    </source>
</reference>
<dbReference type="PANTHER" id="PTHR23090:SF9">
    <property type="entry name" value="GLUTAMINE-DEPENDENT NAD(+) SYNTHETASE"/>
    <property type="match status" value="1"/>
</dbReference>
<keyword evidence="2" id="KW-0436">Ligase</keyword>
<dbReference type="Gene3D" id="3.40.50.620">
    <property type="entry name" value="HUPs"/>
    <property type="match status" value="1"/>
</dbReference>
<organism evidence="8 9">
    <name type="scientific">Catenulispora pinistramenti</name>
    <dbReference type="NCBI Taxonomy" id="2705254"/>
    <lineage>
        <taxon>Bacteria</taxon>
        <taxon>Bacillati</taxon>
        <taxon>Actinomycetota</taxon>
        <taxon>Actinomycetes</taxon>
        <taxon>Catenulisporales</taxon>
        <taxon>Catenulisporaceae</taxon>
        <taxon>Catenulispora</taxon>
    </lineage>
</organism>
<evidence type="ECO:0000313" key="8">
    <source>
        <dbReference type="EMBL" id="MBS2553818.1"/>
    </source>
</evidence>
<dbReference type="Proteomes" id="UP000730482">
    <property type="component" value="Unassembled WGS sequence"/>
</dbReference>
<protein>
    <recommendedName>
        <fullName evidence="7">NAD/GMP synthase domain-containing protein</fullName>
    </recommendedName>
</protein>
<dbReference type="PANTHER" id="PTHR23090">
    <property type="entry name" value="NH 3 /GLUTAMINE-DEPENDENT NAD + SYNTHETASE"/>
    <property type="match status" value="1"/>
</dbReference>
<evidence type="ECO:0000259" key="7">
    <source>
        <dbReference type="Pfam" id="PF02540"/>
    </source>
</evidence>
<feature type="region of interest" description="Disordered" evidence="6">
    <location>
        <begin position="143"/>
        <end position="166"/>
    </location>
</feature>
<evidence type="ECO:0000313" key="9">
    <source>
        <dbReference type="Proteomes" id="UP000730482"/>
    </source>
</evidence>
<evidence type="ECO:0000256" key="2">
    <source>
        <dbReference type="ARBA" id="ARBA00022598"/>
    </source>
</evidence>
<evidence type="ECO:0000256" key="4">
    <source>
        <dbReference type="ARBA" id="ARBA00022840"/>
    </source>
</evidence>
<keyword evidence="3" id="KW-0547">Nucleotide-binding</keyword>
<sequence>MLAVGHSTLYGDAAGGYAPLKDLFNVRIWELARWRNKAAAERGEVPPIPENSIDKPPSAELRPDQLDTDSLPDYPVLDRLLDLYVEQDQSRDALIAAGFDEALVDRTLRLVDLAEYKRRQYPPGTKITGKAFGRDRRLPITNAWRESSLQESSSRESSLRGPSPRR</sequence>
<comment type="pathway">
    <text evidence="1">Cofactor biosynthesis; NAD(+) biosynthesis.</text>
</comment>
<dbReference type="SUPFAM" id="SSF52402">
    <property type="entry name" value="Adenine nucleotide alpha hydrolases-like"/>
    <property type="match status" value="1"/>
</dbReference>
<comment type="caution">
    <text evidence="8">The sequence shown here is derived from an EMBL/GenBank/DDBJ whole genome shotgun (WGS) entry which is preliminary data.</text>
</comment>
<dbReference type="Pfam" id="PF02540">
    <property type="entry name" value="NAD_synthase"/>
    <property type="match status" value="1"/>
</dbReference>
<dbReference type="EMBL" id="JAAFYZ010000288">
    <property type="protein sequence ID" value="MBS2553818.1"/>
    <property type="molecule type" value="Genomic_DNA"/>
</dbReference>
<feature type="domain" description="NAD/GMP synthase" evidence="7">
    <location>
        <begin position="3"/>
        <end position="120"/>
    </location>
</feature>
<accession>A0ABS5L658</accession>
<evidence type="ECO:0000256" key="1">
    <source>
        <dbReference type="ARBA" id="ARBA00004790"/>
    </source>
</evidence>
<evidence type="ECO:0000256" key="6">
    <source>
        <dbReference type="SAM" id="MobiDB-lite"/>
    </source>
</evidence>
<proteinExistence type="predicted"/>
<name>A0ABS5L658_9ACTN</name>